<dbReference type="AlphaFoldDB" id="A0A4Q0PPN8"/>
<dbReference type="EMBL" id="QOVL01000003">
    <property type="protein sequence ID" value="RXG32539.1"/>
    <property type="molecule type" value="Genomic_DNA"/>
</dbReference>
<protein>
    <submittedName>
        <fullName evidence="1">Uncharacterized protein</fullName>
    </submittedName>
</protein>
<proteinExistence type="predicted"/>
<dbReference type="Proteomes" id="UP000290608">
    <property type="component" value="Unassembled WGS sequence"/>
</dbReference>
<name>A0A4Q0PPN8_9FLAO</name>
<reference evidence="1 2" key="1">
    <citation type="submission" date="2018-07" db="EMBL/GenBank/DDBJ databases">
        <title>Leeuwenhoekiella genomics.</title>
        <authorList>
            <person name="Tahon G."/>
            <person name="Willems A."/>
        </authorList>
    </citation>
    <scope>NUCLEOTIDE SEQUENCE [LARGE SCALE GENOMIC DNA]</scope>
    <source>
        <strain evidence="1 2">LMG 1345</strain>
    </source>
</reference>
<evidence type="ECO:0000313" key="2">
    <source>
        <dbReference type="Proteomes" id="UP000290608"/>
    </source>
</evidence>
<organism evidence="1 2">
    <name type="scientific">Leeuwenhoekiella marinoflava</name>
    <dbReference type="NCBI Taxonomy" id="988"/>
    <lineage>
        <taxon>Bacteria</taxon>
        <taxon>Pseudomonadati</taxon>
        <taxon>Bacteroidota</taxon>
        <taxon>Flavobacteriia</taxon>
        <taxon>Flavobacteriales</taxon>
        <taxon>Flavobacteriaceae</taxon>
        <taxon>Leeuwenhoekiella</taxon>
    </lineage>
</organism>
<accession>A0A4Q0PPN8</accession>
<sequence>MLVLLPSTTEEYMPEINAHLPEQPVKIQSF</sequence>
<comment type="caution">
    <text evidence="1">The sequence shown here is derived from an EMBL/GenBank/DDBJ whole genome shotgun (WGS) entry which is preliminary data.</text>
</comment>
<gene>
    <name evidence="1" type="ORF">DSL99_863</name>
</gene>
<evidence type="ECO:0000313" key="1">
    <source>
        <dbReference type="EMBL" id="RXG32539.1"/>
    </source>
</evidence>